<accession>A0A0V0QT01</accession>
<gene>
    <name evidence="1" type="ORF">PPERSA_00646</name>
</gene>
<organism evidence="1 2">
    <name type="scientific">Pseudocohnilembus persalinus</name>
    <name type="common">Ciliate</name>
    <dbReference type="NCBI Taxonomy" id="266149"/>
    <lineage>
        <taxon>Eukaryota</taxon>
        <taxon>Sar</taxon>
        <taxon>Alveolata</taxon>
        <taxon>Ciliophora</taxon>
        <taxon>Intramacronucleata</taxon>
        <taxon>Oligohymenophorea</taxon>
        <taxon>Scuticociliatia</taxon>
        <taxon>Philasterida</taxon>
        <taxon>Pseudocohnilembidae</taxon>
        <taxon>Pseudocohnilembus</taxon>
    </lineage>
</organism>
<protein>
    <submittedName>
        <fullName evidence="1">Uncharacterized protein</fullName>
    </submittedName>
</protein>
<evidence type="ECO:0000313" key="1">
    <source>
        <dbReference type="EMBL" id="KRX05345.1"/>
    </source>
</evidence>
<dbReference type="EMBL" id="LDAU01000109">
    <property type="protein sequence ID" value="KRX05345.1"/>
    <property type="molecule type" value="Genomic_DNA"/>
</dbReference>
<dbReference type="AlphaFoldDB" id="A0A0V0QT01"/>
<dbReference type="InParanoid" id="A0A0V0QT01"/>
<keyword evidence="2" id="KW-1185">Reference proteome</keyword>
<proteinExistence type="predicted"/>
<comment type="caution">
    <text evidence="1">The sequence shown here is derived from an EMBL/GenBank/DDBJ whole genome shotgun (WGS) entry which is preliminary data.</text>
</comment>
<sequence length="409" mass="48552">MEEINYQQMKTDIINDEGFLCKDQNQKLKTQQEQQRSELNFKTEELTISYLQQIKHLIKFYNEINNTTQNDIQFLNITQTTNNKNKQINYPDLQFFLQLPKLLPQLKEISFETQFTLTELVQNNPNQYIQFQNNTDLLQNYLNFKNTQIQTQQTFKKTTLPQTYRKEILNEIALDYLNPAKLKQQLTNSQPQSQPQPQQIYHLVKDYKLNPENTKYSQNKKLDQQINDNLIPSSEIESAEKLGEGHIEQILTGLDLGTTVREVSEQIQFIFQGKFYKQKEEELESEISDEEIISFKPKKGEFIEYLIPNYEQQKIYNGKKYLKFDKDVILRNCAGFNTDSRGGNNCGIILDFHQEINLGKLINYQDLILGIFKLKSHKCENWYELFINRYRVTNNKYFYIIDLEFDHGS</sequence>
<evidence type="ECO:0000313" key="2">
    <source>
        <dbReference type="Proteomes" id="UP000054937"/>
    </source>
</evidence>
<reference evidence="1 2" key="1">
    <citation type="journal article" date="2015" name="Sci. Rep.">
        <title>Genome of the facultative scuticociliatosis pathogen Pseudocohnilembus persalinus provides insight into its virulence through horizontal gene transfer.</title>
        <authorList>
            <person name="Xiong J."/>
            <person name="Wang G."/>
            <person name="Cheng J."/>
            <person name="Tian M."/>
            <person name="Pan X."/>
            <person name="Warren A."/>
            <person name="Jiang C."/>
            <person name="Yuan D."/>
            <person name="Miao W."/>
        </authorList>
    </citation>
    <scope>NUCLEOTIDE SEQUENCE [LARGE SCALE GENOMIC DNA]</scope>
    <source>
        <strain evidence="1">36N120E</strain>
    </source>
</reference>
<dbReference type="Proteomes" id="UP000054937">
    <property type="component" value="Unassembled WGS sequence"/>
</dbReference>
<name>A0A0V0QT01_PSEPJ</name>